<dbReference type="KEGG" id="salq:SYNTR_0187"/>
<dbReference type="InterPro" id="IPR016032">
    <property type="entry name" value="Sig_transdc_resp-reg_C-effctor"/>
</dbReference>
<dbReference type="SUPFAM" id="SSF52540">
    <property type="entry name" value="P-loop containing nucleoside triphosphate hydrolases"/>
    <property type="match status" value="1"/>
</dbReference>
<dbReference type="EMBL" id="CP046457">
    <property type="protein sequence ID" value="QGT98780.1"/>
    <property type="molecule type" value="Genomic_DNA"/>
</dbReference>
<protein>
    <submittedName>
        <fullName evidence="5">Transcriptional activator of maltose regulon, MalT</fullName>
    </submittedName>
</protein>
<dbReference type="Gene3D" id="3.40.50.300">
    <property type="entry name" value="P-loop containing nucleotide triphosphate hydrolases"/>
    <property type="match status" value="1"/>
</dbReference>
<dbReference type="Pfam" id="PF25873">
    <property type="entry name" value="WHD_MalT"/>
    <property type="match status" value="1"/>
</dbReference>
<dbReference type="Gene3D" id="1.25.40.10">
    <property type="entry name" value="Tetratricopeptide repeat domain"/>
    <property type="match status" value="1"/>
</dbReference>
<dbReference type="PROSITE" id="PS00622">
    <property type="entry name" value="HTH_LUXR_1"/>
    <property type="match status" value="1"/>
</dbReference>
<dbReference type="InterPro" id="IPR027417">
    <property type="entry name" value="P-loop_NTPase"/>
</dbReference>
<dbReference type="Pfam" id="PF17874">
    <property type="entry name" value="TPR_MalT"/>
    <property type="match status" value="1"/>
</dbReference>
<organism evidence="5 6">
    <name type="scientific">Candidatus Syntrophocurvum alkaliphilum</name>
    <dbReference type="NCBI Taxonomy" id="2293317"/>
    <lineage>
        <taxon>Bacteria</taxon>
        <taxon>Bacillati</taxon>
        <taxon>Bacillota</taxon>
        <taxon>Clostridia</taxon>
        <taxon>Eubacteriales</taxon>
        <taxon>Syntrophomonadaceae</taxon>
        <taxon>Candidatus Syntrophocurvum</taxon>
    </lineage>
</organism>
<dbReference type="CDD" id="cd06170">
    <property type="entry name" value="LuxR_C_like"/>
    <property type="match status" value="1"/>
</dbReference>
<dbReference type="PRINTS" id="PR00038">
    <property type="entry name" value="HTHLUXR"/>
</dbReference>
<dbReference type="GO" id="GO:0003677">
    <property type="term" value="F:DNA binding"/>
    <property type="evidence" value="ECO:0007669"/>
    <property type="project" value="UniProtKB-KW"/>
</dbReference>
<proteinExistence type="predicted"/>
<evidence type="ECO:0000259" key="4">
    <source>
        <dbReference type="PROSITE" id="PS50043"/>
    </source>
</evidence>
<dbReference type="Proteomes" id="UP000426444">
    <property type="component" value="Chromosome"/>
</dbReference>
<dbReference type="OrthoDB" id="1137593at2"/>
<reference evidence="6" key="1">
    <citation type="journal article" date="2019" name="Microbiology">
        <title>Complete Genome Sequence of an Uncultured Bacterium of the Candidate Phylum Bipolaricaulota.</title>
        <authorList>
            <person name="Kadnikov V.V."/>
            <person name="Mardanov A.V."/>
            <person name="Beletsky A.V."/>
            <person name="Frank Y.A."/>
            <person name="Karnachuk O.V."/>
            <person name="Ravin N.V."/>
        </authorList>
    </citation>
    <scope>NUCLEOTIDE SEQUENCE [LARGE SCALE GENOMIC DNA]</scope>
</reference>
<evidence type="ECO:0000256" key="3">
    <source>
        <dbReference type="ARBA" id="ARBA00023163"/>
    </source>
</evidence>
<keyword evidence="1" id="KW-0805">Transcription regulation</keyword>
<dbReference type="InterPro" id="IPR059106">
    <property type="entry name" value="WHD_MalT"/>
</dbReference>
<dbReference type="Gene3D" id="1.10.10.10">
    <property type="entry name" value="Winged helix-like DNA-binding domain superfamily/Winged helix DNA-binding domain"/>
    <property type="match status" value="1"/>
</dbReference>
<evidence type="ECO:0000313" key="5">
    <source>
        <dbReference type="EMBL" id="QGT98780.1"/>
    </source>
</evidence>
<evidence type="ECO:0000313" key="6">
    <source>
        <dbReference type="Proteomes" id="UP000426444"/>
    </source>
</evidence>
<keyword evidence="6" id="KW-1185">Reference proteome</keyword>
<dbReference type="InterPro" id="IPR011990">
    <property type="entry name" value="TPR-like_helical_dom_sf"/>
</dbReference>
<dbReference type="PANTHER" id="PTHR44688:SF16">
    <property type="entry name" value="DNA-BINDING TRANSCRIPTIONAL ACTIVATOR DEVR_DOSR"/>
    <property type="match status" value="1"/>
</dbReference>
<dbReference type="AlphaFoldDB" id="A0A6I6DC95"/>
<evidence type="ECO:0000256" key="2">
    <source>
        <dbReference type="ARBA" id="ARBA00023125"/>
    </source>
</evidence>
<dbReference type="GO" id="GO:0006355">
    <property type="term" value="P:regulation of DNA-templated transcription"/>
    <property type="evidence" value="ECO:0007669"/>
    <property type="project" value="InterPro"/>
</dbReference>
<dbReference type="InterPro" id="IPR036388">
    <property type="entry name" value="WH-like_DNA-bd_sf"/>
</dbReference>
<sequence length="907" mass="103954">MSNNILKIKISMPPLSPTLISRPRITKQLDNHLIIAQGFSRPLTLISAPAGYGKTTLVQEWLCNRAEQVAWYSIDENDDNLERFWLHLISALQAVNSDLGKGIIEMLRSSSTLVDSLDIEGLLNPLLNDLFDITSPIYLVLDDYHEITDVKIQKSLIYFIENLPPTLHVVITTRSDPPMPLPQWRAKKRLVEIRQKELMLTKNESDILLEKLVMHQLSNEELNTLYYKIDGWVTGLQLVALSLSSQQSSSEFIENFAGSQRHALFFLIEEVFVKQPQDVQEFLLQTSILNRFCSSLCDAVTSKTNSLDIIKKLEKDNLFIIALDNNGQWYRYHPLFGEVLFNQLRKKEPEKVAELHERAGQWFLENEAAGEAIRYLFKGKSPHKAMEIFDQLISKLSQTENWIQSISWIEELSVESIQDYPRLLLYKAFIFLVKEGLDEARACIELVETKSYEDPIQQEYFLGIVAVVKAYYFSYSNNIPAALENAEKALQLLSESDTYWRLGATIFLGDSKQFSGNPKNAYPYYKKAYEDGQSFNNSYVTLSNGVKVIVNLWTQGNLKESEQLTEKLLRLAKDSGLSKIPKVAYAWTLYGELLREKGQLNDAKDYIDWAISLAEAEKITFGWSYMHLCKFYYSNKEYQKALEVIDHIEIINQEVNLPVFITSTAFTWKSRILIDMDKIDKAKENIYDNNILQSTVNYGGQECGHLVLSRILIKEKNYDNANEILNQIKEHASFGNRKGLLLETILLKACLEELLKKTIKAESYLENALQIGIECGYFQTFIDEGALLIPVLDRVVDKIDNDYELLIYAQKILNHLKRENQSNTNSNDSDNIKSKHKNLLIEELSSRELEVLNLLNSGLSNQDISNKLHLSLGTVKWHTSNIYGKLGVKNRTQAVARARELNLISSE</sequence>
<keyword evidence="3" id="KW-0804">Transcription</keyword>
<dbReference type="RefSeq" id="WP_156202740.1">
    <property type="nucleotide sequence ID" value="NZ_CP046457.1"/>
</dbReference>
<dbReference type="SUPFAM" id="SSF48452">
    <property type="entry name" value="TPR-like"/>
    <property type="match status" value="1"/>
</dbReference>
<dbReference type="Pfam" id="PF00196">
    <property type="entry name" value="GerE"/>
    <property type="match status" value="1"/>
</dbReference>
<gene>
    <name evidence="5" type="ORF">SYNTR_0187</name>
</gene>
<keyword evidence="2" id="KW-0238">DNA-binding</keyword>
<dbReference type="SUPFAM" id="SSF46894">
    <property type="entry name" value="C-terminal effector domain of the bipartite response regulators"/>
    <property type="match status" value="1"/>
</dbReference>
<dbReference type="SMART" id="SM00421">
    <property type="entry name" value="HTH_LUXR"/>
    <property type="match status" value="1"/>
</dbReference>
<feature type="domain" description="HTH luxR-type" evidence="4">
    <location>
        <begin position="837"/>
        <end position="902"/>
    </location>
</feature>
<dbReference type="PANTHER" id="PTHR44688">
    <property type="entry name" value="DNA-BINDING TRANSCRIPTIONAL ACTIVATOR DEVR_DOSR"/>
    <property type="match status" value="1"/>
</dbReference>
<dbReference type="PROSITE" id="PS50043">
    <property type="entry name" value="HTH_LUXR_2"/>
    <property type="match status" value="1"/>
</dbReference>
<dbReference type="InterPro" id="IPR000792">
    <property type="entry name" value="Tscrpt_reg_LuxR_C"/>
</dbReference>
<dbReference type="InterPro" id="IPR041617">
    <property type="entry name" value="TPR_MalT"/>
</dbReference>
<name>A0A6I6DC95_9FIRM</name>
<accession>A0A6I6DC95</accession>
<evidence type="ECO:0000256" key="1">
    <source>
        <dbReference type="ARBA" id="ARBA00023015"/>
    </source>
</evidence>